<dbReference type="PANTHER" id="PTHR43244:SF1">
    <property type="entry name" value="5,10-METHYLENETETRAHYDROMETHANOPTERIN REDUCTASE"/>
    <property type="match status" value="1"/>
</dbReference>
<gene>
    <name evidence="3" type="ORF">F3087_23345</name>
</gene>
<dbReference type="InterPro" id="IPR011251">
    <property type="entry name" value="Luciferase-like_dom"/>
</dbReference>
<dbReference type="Gene3D" id="3.20.20.30">
    <property type="entry name" value="Luciferase-like domain"/>
    <property type="match status" value="1"/>
</dbReference>
<name>A0A5N0EDX1_9NOCA</name>
<evidence type="ECO:0000313" key="4">
    <source>
        <dbReference type="Proteomes" id="UP000323876"/>
    </source>
</evidence>
<evidence type="ECO:0000259" key="2">
    <source>
        <dbReference type="Pfam" id="PF00296"/>
    </source>
</evidence>
<protein>
    <submittedName>
        <fullName evidence="3">LLM class flavin-dependent oxidoreductase</fullName>
    </submittedName>
</protein>
<accession>A0A5N0EDX1</accession>
<organism evidence="3 4">
    <name type="scientific">Nocardia colli</name>
    <dbReference type="NCBI Taxonomy" id="2545717"/>
    <lineage>
        <taxon>Bacteria</taxon>
        <taxon>Bacillati</taxon>
        <taxon>Actinomycetota</taxon>
        <taxon>Actinomycetes</taxon>
        <taxon>Mycobacteriales</taxon>
        <taxon>Nocardiaceae</taxon>
        <taxon>Nocardia</taxon>
    </lineage>
</organism>
<dbReference type="OrthoDB" id="675245at2"/>
<evidence type="ECO:0000256" key="1">
    <source>
        <dbReference type="ARBA" id="ARBA00023002"/>
    </source>
</evidence>
<keyword evidence="4" id="KW-1185">Reference proteome</keyword>
<reference evidence="3 4" key="1">
    <citation type="submission" date="2019-09" db="EMBL/GenBank/DDBJ databases">
        <authorList>
            <person name="Wang X."/>
        </authorList>
    </citation>
    <scope>NUCLEOTIDE SEQUENCE [LARGE SCALE GENOMIC DNA]</scope>
    <source>
        <strain evidence="3 4">CICC 11023</strain>
    </source>
</reference>
<evidence type="ECO:0000313" key="3">
    <source>
        <dbReference type="EMBL" id="KAA8886424.1"/>
    </source>
</evidence>
<dbReference type="Proteomes" id="UP000323876">
    <property type="component" value="Unassembled WGS sequence"/>
</dbReference>
<dbReference type="EMBL" id="VXLC01000012">
    <property type="protein sequence ID" value="KAA8886424.1"/>
    <property type="molecule type" value="Genomic_DNA"/>
</dbReference>
<dbReference type="RefSeq" id="WP_150404170.1">
    <property type="nucleotide sequence ID" value="NZ_VXLC01000012.1"/>
</dbReference>
<dbReference type="Pfam" id="PF00296">
    <property type="entry name" value="Bac_luciferase"/>
    <property type="match status" value="1"/>
</dbReference>
<dbReference type="SUPFAM" id="SSF51679">
    <property type="entry name" value="Bacterial luciferase-like"/>
    <property type="match status" value="1"/>
</dbReference>
<dbReference type="GO" id="GO:0016705">
    <property type="term" value="F:oxidoreductase activity, acting on paired donors, with incorporation or reduction of molecular oxygen"/>
    <property type="evidence" value="ECO:0007669"/>
    <property type="project" value="InterPro"/>
</dbReference>
<keyword evidence="1" id="KW-0560">Oxidoreductase</keyword>
<feature type="domain" description="Luciferase-like" evidence="2">
    <location>
        <begin position="12"/>
        <end position="301"/>
    </location>
</feature>
<dbReference type="CDD" id="cd01097">
    <property type="entry name" value="Tetrahydromethanopterin_reductase"/>
    <property type="match status" value="1"/>
</dbReference>
<sequence length="337" mass="35871">MKISIRVNNDLPYEELLRLASAAEAAGVDQLWLSHDLLLRSAPVLIGALAARTERIRLGIGIMNPYTVHTTEIAMVAATAQEISGGRFALGVAAGATDFLGWAGLERRRPMMTVRQSVTALRALLGHSDIAEADLPDWWGESSSLRFPLTSPVPVYVGATGPRMRRLAGQVADGALPLLSRPDLYGTISDDIYAGVRDAGRDAAAFDLPACIWVSVGERGAARRALAEKLAYYGQSFSPDHLAPSGLAPSDFHAAGRYARAGDLGKAVEFIDGRMMSLAVVGSPDEVIEGCLELHRLGARHISFGPPLGPDPLRALTELGRSVIPALRSAVPALRLV</sequence>
<proteinExistence type="predicted"/>
<comment type="caution">
    <text evidence="3">The sequence shown here is derived from an EMBL/GenBank/DDBJ whole genome shotgun (WGS) entry which is preliminary data.</text>
</comment>
<dbReference type="AlphaFoldDB" id="A0A5N0EDX1"/>
<dbReference type="InterPro" id="IPR036661">
    <property type="entry name" value="Luciferase-like_sf"/>
</dbReference>
<dbReference type="PANTHER" id="PTHR43244">
    <property type="match status" value="1"/>
</dbReference>
<dbReference type="InterPro" id="IPR050564">
    <property type="entry name" value="F420-G6PD/mer"/>
</dbReference>